<dbReference type="InterPro" id="IPR017970">
    <property type="entry name" value="Homeobox_CS"/>
</dbReference>
<dbReference type="PROSITE" id="PS00027">
    <property type="entry name" value="HOMEOBOX_1"/>
    <property type="match status" value="1"/>
</dbReference>
<dbReference type="GO" id="GO:0003677">
    <property type="term" value="F:DNA binding"/>
    <property type="evidence" value="ECO:0007669"/>
    <property type="project" value="UniProtKB-UniRule"/>
</dbReference>
<dbReference type="InterPro" id="IPR042160">
    <property type="entry name" value="HD-Zip_IV"/>
</dbReference>
<dbReference type="InterPro" id="IPR057993">
    <property type="entry name" value="HD-Zip_IV_C"/>
</dbReference>
<keyword evidence="5 9" id="KW-0238">DNA-binding</keyword>
<feature type="DNA-binding region" description="Homeobox" evidence="9">
    <location>
        <begin position="70"/>
        <end position="129"/>
    </location>
</feature>
<dbReference type="Pfam" id="PF00046">
    <property type="entry name" value="Homeodomain"/>
    <property type="match status" value="1"/>
</dbReference>
<dbReference type="Pfam" id="PF01852">
    <property type="entry name" value="START"/>
    <property type="match status" value="1"/>
</dbReference>
<evidence type="ECO:0000256" key="4">
    <source>
        <dbReference type="ARBA" id="ARBA00023054"/>
    </source>
</evidence>
<keyword evidence="4 11" id="KW-0175">Coiled coil</keyword>
<evidence type="ECO:0000259" key="14">
    <source>
        <dbReference type="PROSITE" id="PS50848"/>
    </source>
</evidence>
<comment type="caution">
    <text evidence="15">The sequence shown here is derived from an EMBL/GenBank/DDBJ whole genome shotgun (WGS) entry which is preliminary data.</text>
</comment>
<dbReference type="EMBL" id="PJQY01000209">
    <property type="protein sequence ID" value="PQQ16014.1"/>
    <property type="molecule type" value="Genomic_DNA"/>
</dbReference>
<reference evidence="15 16" key="1">
    <citation type="submission" date="2018-02" db="EMBL/GenBank/DDBJ databases">
        <title>Draft genome of wild Prunus yedoensis var. nudiflora.</title>
        <authorList>
            <person name="Baek S."/>
            <person name="Kim J.-H."/>
            <person name="Choi K."/>
            <person name="Kim G.-B."/>
            <person name="Cho A."/>
            <person name="Jang H."/>
            <person name="Shin C.-H."/>
            <person name="Yu H.-J."/>
            <person name="Mun J.-H."/>
        </authorList>
    </citation>
    <scope>NUCLEOTIDE SEQUENCE [LARGE SCALE GENOMIC DNA]</scope>
    <source>
        <strain evidence="16">cv. Jeju island</strain>
        <tissue evidence="15">Leaf</tissue>
    </source>
</reference>
<dbReference type="CDD" id="cd08875">
    <property type="entry name" value="START_ArGLABRA2_like"/>
    <property type="match status" value="1"/>
</dbReference>
<evidence type="ECO:0000256" key="10">
    <source>
        <dbReference type="RuleBase" id="RU000682"/>
    </source>
</evidence>
<evidence type="ECO:0000256" key="5">
    <source>
        <dbReference type="ARBA" id="ARBA00023125"/>
    </source>
</evidence>
<comment type="similarity">
    <text evidence="2">Belongs to the HD-ZIP homeobox family. Class IV subfamily.</text>
</comment>
<dbReference type="PROSITE" id="PS50848">
    <property type="entry name" value="START"/>
    <property type="match status" value="1"/>
</dbReference>
<dbReference type="GO" id="GO:0005634">
    <property type="term" value="C:nucleus"/>
    <property type="evidence" value="ECO:0007669"/>
    <property type="project" value="UniProtKB-SubCell"/>
</dbReference>
<dbReference type="PROSITE" id="PS50071">
    <property type="entry name" value="HOMEOBOX_2"/>
    <property type="match status" value="1"/>
</dbReference>
<dbReference type="SMART" id="SM00234">
    <property type="entry name" value="START"/>
    <property type="match status" value="1"/>
</dbReference>
<keyword evidence="16" id="KW-1185">Reference proteome</keyword>
<keyword evidence="7" id="KW-0804">Transcription</keyword>
<evidence type="ECO:0000256" key="12">
    <source>
        <dbReference type="SAM" id="MobiDB-lite"/>
    </source>
</evidence>
<dbReference type="OrthoDB" id="6159439at2759"/>
<evidence type="ECO:0000256" key="6">
    <source>
        <dbReference type="ARBA" id="ARBA00023155"/>
    </source>
</evidence>
<protein>
    <submittedName>
        <fullName evidence="15">Homeobox-leucine zipper protein PROTODERMAL FACTOR 2</fullName>
    </submittedName>
</protein>
<dbReference type="Proteomes" id="UP000250321">
    <property type="component" value="Unassembled WGS sequence"/>
</dbReference>
<name>A0A314ZET9_PRUYE</name>
<evidence type="ECO:0000256" key="8">
    <source>
        <dbReference type="ARBA" id="ARBA00023242"/>
    </source>
</evidence>
<evidence type="ECO:0000256" key="2">
    <source>
        <dbReference type="ARBA" id="ARBA00006789"/>
    </source>
</evidence>
<dbReference type="GO" id="GO:0008289">
    <property type="term" value="F:lipid binding"/>
    <property type="evidence" value="ECO:0007669"/>
    <property type="project" value="InterPro"/>
</dbReference>
<evidence type="ECO:0000313" key="16">
    <source>
        <dbReference type="Proteomes" id="UP000250321"/>
    </source>
</evidence>
<dbReference type="CDD" id="cd00086">
    <property type="entry name" value="homeodomain"/>
    <property type="match status" value="1"/>
</dbReference>
<keyword evidence="6 9" id="KW-0371">Homeobox</keyword>
<evidence type="ECO:0000313" key="15">
    <source>
        <dbReference type="EMBL" id="PQQ16014.1"/>
    </source>
</evidence>
<evidence type="ECO:0000256" key="3">
    <source>
        <dbReference type="ARBA" id="ARBA00023015"/>
    </source>
</evidence>
<keyword evidence="3" id="KW-0805">Transcription regulation</keyword>
<dbReference type="InterPro" id="IPR002913">
    <property type="entry name" value="START_lipid-bd_dom"/>
</dbReference>
<proteinExistence type="inferred from homology"/>
<dbReference type="FunFam" id="1.10.10.60:FF:000229">
    <property type="entry name" value="Homeobox-leucine zipper protein HDG1"/>
    <property type="match status" value="1"/>
</dbReference>
<dbReference type="GO" id="GO:0000981">
    <property type="term" value="F:DNA-binding transcription factor activity, RNA polymerase II-specific"/>
    <property type="evidence" value="ECO:0007669"/>
    <property type="project" value="InterPro"/>
</dbReference>
<feature type="region of interest" description="Disordered" evidence="12">
    <location>
        <begin position="17"/>
        <end position="79"/>
    </location>
</feature>
<accession>A0A314ZET9</accession>
<comment type="subcellular location">
    <subcellularLocation>
        <location evidence="1 9 10">Nucleus</location>
    </subcellularLocation>
</comment>
<evidence type="ECO:0000256" key="9">
    <source>
        <dbReference type="PROSITE-ProRule" id="PRU00108"/>
    </source>
</evidence>
<feature type="domain" description="Homeobox" evidence="13">
    <location>
        <begin position="68"/>
        <end position="128"/>
    </location>
</feature>
<dbReference type="InterPro" id="IPR001356">
    <property type="entry name" value="HD"/>
</dbReference>
<evidence type="ECO:0000256" key="7">
    <source>
        <dbReference type="ARBA" id="ARBA00023163"/>
    </source>
</evidence>
<organism evidence="15 16">
    <name type="scientific">Prunus yedoensis var. nudiflora</name>
    <dbReference type="NCBI Taxonomy" id="2094558"/>
    <lineage>
        <taxon>Eukaryota</taxon>
        <taxon>Viridiplantae</taxon>
        <taxon>Streptophyta</taxon>
        <taxon>Embryophyta</taxon>
        <taxon>Tracheophyta</taxon>
        <taxon>Spermatophyta</taxon>
        <taxon>Magnoliopsida</taxon>
        <taxon>eudicotyledons</taxon>
        <taxon>Gunneridae</taxon>
        <taxon>Pentapetalae</taxon>
        <taxon>rosids</taxon>
        <taxon>fabids</taxon>
        <taxon>Rosales</taxon>
        <taxon>Rosaceae</taxon>
        <taxon>Amygdaloideae</taxon>
        <taxon>Amygdaleae</taxon>
        <taxon>Prunus</taxon>
    </lineage>
</organism>
<dbReference type="InterPro" id="IPR009057">
    <property type="entry name" value="Homeodomain-like_sf"/>
</dbReference>
<feature type="domain" description="START" evidence="14">
    <location>
        <begin position="254"/>
        <end position="455"/>
    </location>
</feature>
<keyword evidence="8 9" id="KW-0539">Nucleus</keyword>
<dbReference type="STRING" id="2094558.A0A314ZET9"/>
<dbReference type="SMART" id="SM00389">
    <property type="entry name" value="HOX"/>
    <property type="match status" value="1"/>
</dbReference>
<dbReference type="Gene3D" id="1.10.10.60">
    <property type="entry name" value="Homeodomain-like"/>
    <property type="match status" value="1"/>
</dbReference>
<dbReference type="AlphaFoldDB" id="A0A314ZET9"/>
<feature type="coiled-coil region" evidence="11">
    <location>
        <begin position="127"/>
        <end position="157"/>
    </location>
</feature>
<dbReference type="Gene3D" id="3.30.530.20">
    <property type="match status" value="1"/>
</dbReference>
<evidence type="ECO:0000256" key="11">
    <source>
        <dbReference type="SAM" id="Coils"/>
    </source>
</evidence>
<feature type="compositionally biased region" description="Basic and acidic residues" evidence="12">
    <location>
        <begin position="36"/>
        <end position="46"/>
    </location>
</feature>
<dbReference type="Pfam" id="PF25797">
    <property type="entry name" value="PDF2_C"/>
    <property type="match status" value="1"/>
</dbReference>
<dbReference type="PANTHER" id="PTHR45654">
    <property type="entry name" value="HOMEOBOX-LEUCINE ZIPPER PROTEIN MERISTEM L1"/>
    <property type="match status" value="1"/>
</dbReference>
<evidence type="ECO:0000259" key="13">
    <source>
        <dbReference type="PROSITE" id="PS50071"/>
    </source>
</evidence>
<dbReference type="SUPFAM" id="SSF46689">
    <property type="entry name" value="Homeodomain-like"/>
    <property type="match status" value="1"/>
</dbReference>
<dbReference type="SUPFAM" id="SSF55961">
    <property type="entry name" value="Bet v1-like"/>
    <property type="match status" value="2"/>
</dbReference>
<feature type="compositionally biased region" description="Basic residues" evidence="12">
    <location>
        <begin position="68"/>
        <end position="79"/>
    </location>
</feature>
<gene>
    <name evidence="15" type="ORF">Pyn_12052</name>
</gene>
<dbReference type="InterPro" id="IPR023393">
    <property type="entry name" value="START-like_dom_sf"/>
</dbReference>
<dbReference type="PANTHER" id="PTHR45654:SF77">
    <property type="entry name" value="HOMEOBOX-LEUCINE ZIPPER PROTEIN MERISTEM L1"/>
    <property type="match status" value="1"/>
</dbReference>
<sequence>MYQPSMFENHHHILDHMTTSSTHKTSESTEVLGKSRLLEDDFETKSGTETTTDAPSGDEQDPNNTGPRPKRKRYHRHTQRQIQEMEAFFKECPHPDDKQRKELSRELGLEPLQVKFWFQNKRTQMKAQHERHENSILKSENDKLRAENNRYKEALGNATCPNCGGPAALGEMSFDEQHLRIENARLREEIDRISSIAAKYVGKPLSSSFSSHIPPHVPSRSLDLGVGSFGAQSGFVGEMYGSSSDLLRSVSVPTDADKPMIVELAVAAMEELIRMAQAGEPLWVPGDHNSSHNHEILNEDEYLRTFPRGIGPTPLGLKSEASRESALVIMNHVNLVEILMDVMTAEFQVPSPLVPTRENYFVRYCKQHVDGTWAVVDVSLDNLRPSPISRSRRRPSGCLIQELPNGYSKVIWVEHVEVDDRSVHNIYRPLVNSGLAFGAKRWVATLDRQCERLASSMASNIPAGDLCVITSPEGRKSMLKLAQRMVMSFCTGVGASTAHAWTTLSATGSDDVRVMTRKSMDDPGRPPGIVLSAATSFWIPVPPKRVFDFLRDENSRTEWDILSNGGLVQEMAHIANGRDPGNCVSLLRVNSANSSQSNMLILQESCTDSTGSYVIYAPVDIVAMNVVLSGGDPDYVALLPSGFAILPDGPTGPAGGGGGILDVGSGGSLLTVAFQILVDSVPTAKLSLGSVATVNNLIKCTVERIRAAVTCEQNA</sequence>
<evidence type="ECO:0000256" key="1">
    <source>
        <dbReference type="ARBA" id="ARBA00004123"/>
    </source>
</evidence>